<dbReference type="Gene3D" id="3.30.70.1770">
    <property type="match status" value="1"/>
</dbReference>
<dbReference type="AlphaFoldDB" id="A0A3V2NZQ5"/>
<name>A0A3V2NZQ5_SALET</name>
<sequence length="393" mass="44934">MVAAEDNVSDFQPYVIRILNGPLMGCEYPLQAGKILFIVGKHSAVAEEDFFPVLPGDTIYIPLEQDGVNFEITTDNHDPGDGQIALRELRDSGCHTRYVERNTPVRVGGLGIAVRARDEAWSTAVLSYPETGGGKQGKKRRGYLVPGLCLLALAVAIPGAVRLWNTPQHRTAELNALLGDEQHRFKILPGRNHLYYIFARNEQDRLWARQVAVREGYGDSAQVIDADEENKRITTWFDSHYPTLAYYRLHLDNPETPQLWVSRQRTDLNASLRKHLTESLMALLPYARAVDIVPVSDETALSQAEEGLKHRNIPFYRNSKGDDLTFMISGELNDTEIFRAREFIKQYNQKWGERYIQFGIELKNDRNKDRSFRYGKYMYVKTAPDVWNFINPQ</sequence>
<organism evidence="2">
    <name type="scientific">Salmonella enterica I</name>
    <dbReference type="NCBI Taxonomy" id="59201"/>
    <lineage>
        <taxon>Bacteria</taxon>
        <taxon>Pseudomonadati</taxon>
        <taxon>Pseudomonadota</taxon>
        <taxon>Gammaproteobacteria</taxon>
        <taxon>Enterobacterales</taxon>
        <taxon>Enterobacteriaceae</taxon>
        <taxon>Salmonella</taxon>
    </lineage>
</organism>
<dbReference type="InterPro" id="IPR013387">
    <property type="entry name" value="T3SS_PrgH/EprH"/>
</dbReference>
<dbReference type="GO" id="GO:0016020">
    <property type="term" value="C:membrane"/>
    <property type="evidence" value="ECO:0007669"/>
    <property type="project" value="InterPro"/>
</dbReference>
<dbReference type="Gene3D" id="3.30.70.1780">
    <property type="match status" value="1"/>
</dbReference>
<reference evidence="2" key="1">
    <citation type="submission" date="2018-07" db="EMBL/GenBank/DDBJ databases">
        <authorList>
            <person name="Ashton P.M."/>
            <person name="Dallman T."/>
            <person name="Nair S."/>
            <person name="De Pinna E."/>
            <person name="Peters T."/>
            <person name="Grant K."/>
        </authorList>
    </citation>
    <scope>NUCLEOTIDE SEQUENCE [LARGE SCALE GENOMIC DNA]</scope>
    <source>
        <strain evidence="2">440016</strain>
    </source>
</reference>
<accession>A0A3V2NZQ5</accession>
<keyword evidence="1" id="KW-1133">Transmembrane helix</keyword>
<dbReference type="Gene3D" id="3.30.300.170">
    <property type="match status" value="1"/>
</dbReference>
<evidence type="ECO:0000256" key="1">
    <source>
        <dbReference type="SAM" id="Phobius"/>
    </source>
</evidence>
<comment type="caution">
    <text evidence="2">The sequence shown here is derived from an EMBL/GenBank/DDBJ whole genome shotgun (WGS) entry which is preliminary data.</text>
</comment>
<evidence type="ECO:0000313" key="2">
    <source>
        <dbReference type="EMBL" id="EAA7255343.1"/>
    </source>
</evidence>
<protein>
    <submittedName>
        <fullName evidence="2">PrgH/EprH family type III secretion apparatus protein</fullName>
    </submittedName>
</protein>
<proteinExistence type="predicted"/>
<dbReference type="Gene3D" id="2.60.200.20">
    <property type="match status" value="1"/>
</dbReference>
<dbReference type="NCBIfam" id="TIGR02554">
    <property type="entry name" value="PrgH"/>
    <property type="match status" value="1"/>
</dbReference>
<keyword evidence="1" id="KW-0472">Membrane</keyword>
<dbReference type="InterPro" id="IPR019029">
    <property type="entry name" value="T3SS_PrgH/EprH-like"/>
</dbReference>
<dbReference type="EMBL" id="AAACIV010000027">
    <property type="protein sequence ID" value="EAA7255343.1"/>
    <property type="molecule type" value="Genomic_DNA"/>
</dbReference>
<gene>
    <name evidence="2" type="ORF">DSF98_22195</name>
</gene>
<keyword evidence="1" id="KW-0812">Transmembrane</keyword>
<dbReference type="Proteomes" id="UP000839682">
    <property type="component" value="Unassembled WGS sequence"/>
</dbReference>
<dbReference type="Pfam" id="PF09480">
    <property type="entry name" value="PrgH"/>
    <property type="match status" value="1"/>
</dbReference>
<feature type="transmembrane region" description="Helical" evidence="1">
    <location>
        <begin position="143"/>
        <end position="164"/>
    </location>
</feature>